<dbReference type="EC" id="1.4.3.16" evidence="4"/>
<dbReference type="PANTHER" id="PTHR42716:SF2">
    <property type="entry name" value="L-ASPARTATE OXIDASE, CHLOROPLASTIC"/>
    <property type="match status" value="1"/>
</dbReference>
<dbReference type="InterPro" id="IPR015939">
    <property type="entry name" value="Fum_Rdtase/Succ_DH_flav-like_C"/>
</dbReference>
<keyword evidence="5" id="KW-0285">Flavoprotein</keyword>
<name>A0A7X9FS90_9DELT</name>
<evidence type="ECO:0000256" key="4">
    <source>
        <dbReference type="ARBA" id="ARBA00012173"/>
    </source>
</evidence>
<evidence type="ECO:0000313" key="15">
    <source>
        <dbReference type="Proteomes" id="UP000524246"/>
    </source>
</evidence>
<feature type="non-terminal residue" evidence="14">
    <location>
        <position position="1"/>
    </location>
</feature>
<evidence type="ECO:0000256" key="8">
    <source>
        <dbReference type="ARBA" id="ARBA00023002"/>
    </source>
</evidence>
<dbReference type="Gene3D" id="3.90.700.10">
    <property type="entry name" value="Succinate dehydrogenase/fumarate reductase flavoprotein, catalytic domain"/>
    <property type="match status" value="1"/>
</dbReference>
<organism evidence="14 15">
    <name type="scientific">SAR324 cluster bacterium</name>
    <dbReference type="NCBI Taxonomy" id="2024889"/>
    <lineage>
        <taxon>Bacteria</taxon>
        <taxon>Deltaproteobacteria</taxon>
        <taxon>SAR324 cluster</taxon>
    </lineage>
</organism>
<dbReference type="PANTHER" id="PTHR42716">
    <property type="entry name" value="L-ASPARTATE OXIDASE"/>
    <property type="match status" value="1"/>
</dbReference>
<dbReference type="GO" id="GO:0009435">
    <property type="term" value="P:NAD+ biosynthetic process"/>
    <property type="evidence" value="ECO:0007669"/>
    <property type="project" value="UniProtKB-UniPathway"/>
</dbReference>
<proteinExistence type="inferred from homology"/>
<dbReference type="InterPro" id="IPR037099">
    <property type="entry name" value="Fum_R/Succ_DH_flav-like_C_sf"/>
</dbReference>
<keyword evidence="6" id="KW-0662">Pyridine nucleotide biosynthesis</keyword>
<evidence type="ECO:0000256" key="11">
    <source>
        <dbReference type="SAM" id="MobiDB-lite"/>
    </source>
</evidence>
<sequence length="177" mass="19903">DLVPVVPAAHYACGGVWVDSWGRTTINRLYAIGEVACTGLHGANRLASTSLLEGLVWGNRAATLISQTMKELPKPDPTDIPSWHEPEHETSDSALIRQDMISIKHIMWNYVGLVRTETRLERALRELRRLETEIEQFYRVTKISDQLIGLRNAVRAAVIVASAAWENKNSIGCHYRE</sequence>
<dbReference type="Proteomes" id="UP000524246">
    <property type="component" value="Unassembled WGS sequence"/>
</dbReference>
<feature type="domain" description="FAD-dependent oxidoreductase 2 FAD-binding" evidence="12">
    <location>
        <begin position="5"/>
        <end position="51"/>
    </location>
</feature>
<comment type="cofactor">
    <cofactor evidence="1">
        <name>FAD</name>
        <dbReference type="ChEBI" id="CHEBI:57692"/>
    </cofactor>
</comment>
<feature type="domain" description="Fumarate reductase/succinate dehydrogenase flavoprotein-like C-terminal" evidence="13">
    <location>
        <begin position="103"/>
        <end position="177"/>
    </location>
</feature>
<dbReference type="InterPro" id="IPR036188">
    <property type="entry name" value="FAD/NAD-bd_sf"/>
</dbReference>
<evidence type="ECO:0000259" key="12">
    <source>
        <dbReference type="Pfam" id="PF00890"/>
    </source>
</evidence>
<comment type="similarity">
    <text evidence="3">Belongs to the FAD-dependent oxidoreductase 2 family. NadB subfamily.</text>
</comment>
<keyword evidence="8" id="KW-0560">Oxidoreductase</keyword>
<dbReference type="SUPFAM" id="SSF51905">
    <property type="entry name" value="FAD/NAD(P)-binding domain"/>
    <property type="match status" value="1"/>
</dbReference>
<evidence type="ECO:0000259" key="13">
    <source>
        <dbReference type="Pfam" id="PF02910"/>
    </source>
</evidence>
<evidence type="ECO:0000256" key="7">
    <source>
        <dbReference type="ARBA" id="ARBA00022827"/>
    </source>
</evidence>
<dbReference type="InterPro" id="IPR003953">
    <property type="entry name" value="FAD-dep_OxRdtase_2_FAD-bd"/>
</dbReference>
<dbReference type="InterPro" id="IPR005288">
    <property type="entry name" value="NadB"/>
</dbReference>
<comment type="caution">
    <text evidence="14">The sequence shown here is derived from an EMBL/GenBank/DDBJ whole genome shotgun (WGS) entry which is preliminary data.</text>
</comment>
<evidence type="ECO:0000256" key="3">
    <source>
        <dbReference type="ARBA" id="ARBA00008562"/>
    </source>
</evidence>
<gene>
    <name evidence="14" type="ORF">GYA55_09475</name>
</gene>
<evidence type="ECO:0000256" key="5">
    <source>
        <dbReference type="ARBA" id="ARBA00022630"/>
    </source>
</evidence>
<comment type="catalytic activity">
    <reaction evidence="9">
        <text>L-aspartate + O2 = iminosuccinate + H2O2</text>
        <dbReference type="Rhea" id="RHEA:25876"/>
        <dbReference type="ChEBI" id="CHEBI:15379"/>
        <dbReference type="ChEBI" id="CHEBI:16240"/>
        <dbReference type="ChEBI" id="CHEBI:29991"/>
        <dbReference type="ChEBI" id="CHEBI:77875"/>
        <dbReference type="EC" id="1.4.3.16"/>
    </reaction>
    <physiologicalReaction direction="left-to-right" evidence="9">
        <dbReference type="Rhea" id="RHEA:25877"/>
    </physiologicalReaction>
</comment>
<evidence type="ECO:0000256" key="6">
    <source>
        <dbReference type="ARBA" id="ARBA00022642"/>
    </source>
</evidence>
<dbReference type="InterPro" id="IPR027477">
    <property type="entry name" value="Succ_DH/fumarate_Rdtase_cat_sf"/>
</dbReference>
<dbReference type="Gene3D" id="1.20.58.100">
    <property type="entry name" value="Fumarate reductase/succinate dehydrogenase flavoprotein-like, C-terminal domain"/>
    <property type="match status" value="1"/>
</dbReference>
<keyword evidence="10" id="KW-0175">Coiled coil</keyword>
<dbReference type="Pfam" id="PF02910">
    <property type="entry name" value="Succ_DH_flav_C"/>
    <property type="match status" value="1"/>
</dbReference>
<dbReference type="Pfam" id="PF00890">
    <property type="entry name" value="FAD_binding_2"/>
    <property type="match status" value="1"/>
</dbReference>
<feature type="region of interest" description="Disordered" evidence="11">
    <location>
        <begin position="71"/>
        <end position="90"/>
    </location>
</feature>
<feature type="coiled-coil region" evidence="10">
    <location>
        <begin position="113"/>
        <end position="140"/>
    </location>
</feature>
<dbReference type="GO" id="GO:0008734">
    <property type="term" value="F:L-aspartate oxidase activity"/>
    <property type="evidence" value="ECO:0007669"/>
    <property type="project" value="UniProtKB-EC"/>
</dbReference>
<comment type="pathway">
    <text evidence="2">Cofactor biosynthesis; NAD(+) biosynthesis; iminoaspartate from L-aspartate (oxidase route): step 1/1.</text>
</comment>
<dbReference type="SUPFAM" id="SSF46977">
    <property type="entry name" value="Succinate dehydrogenase/fumarate reductase flavoprotein C-terminal domain"/>
    <property type="match status" value="1"/>
</dbReference>
<keyword evidence="7" id="KW-0274">FAD</keyword>
<evidence type="ECO:0000256" key="2">
    <source>
        <dbReference type="ARBA" id="ARBA00004950"/>
    </source>
</evidence>
<evidence type="ECO:0000256" key="10">
    <source>
        <dbReference type="SAM" id="Coils"/>
    </source>
</evidence>
<dbReference type="AlphaFoldDB" id="A0A7X9FS90"/>
<dbReference type="Gene3D" id="3.50.50.60">
    <property type="entry name" value="FAD/NAD(P)-binding domain"/>
    <property type="match status" value="1"/>
</dbReference>
<evidence type="ECO:0000313" key="14">
    <source>
        <dbReference type="EMBL" id="NMC63380.1"/>
    </source>
</evidence>
<evidence type="ECO:0000256" key="1">
    <source>
        <dbReference type="ARBA" id="ARBA00001974"/>
    </source>
</evidence>
<reference evidence="14 15" key="1">
    <citation type="journal article" date="2020" name="Biotechnol. Biofuels">
        <title>New insights from the biogas microbiome by comprehensive genome-resolved metagenomics of nearly 1600 species originating from multiple anaerobic digesters.</title>
        <authorList>
            <person name="Campanaro S."/>
            <person name="Treu L."/>
            <person name="Rodriguez-R L.M."/>
            <person name="Kovalovszki A."/>
            <person name="Ziels R.M."/>
            <person name="Maus I."/>
            <person name="Zhu X."/>
            <person name="Kougias P.G."/>
            <person name="Basile A."/>
            <person name="Luo G."/>
            <person name="Schluter A."/>
            <person name="Konstantinidis K.T."/>
            <person name="Angelidaki I."/>
        </authorList>
    </citation>
    <scope>NUCLEOTIDE SEQUENCE [LARGE SCALE GENOMIC DNA]</scope>
    <source>
        <strain evidence="14">AS27yjCOA_65</strain>
    </source>
</reference>
<evidence type="ECO:0000256" key="9">
    <source>
        <dbReference type="ARBA" id="ARBA00048305"/>
    </source>
</evidence>
<accession>A0A7X9FS90</accession>
<dbReference type="UniPathway" id="UPA00253">
    <property type="reaction ID" value="UER00326"/>
</dbReference>
<dbReference type="EMBL" id="JAAZON010000426">
    <property type="protein sequence ID" value="NMC63380.1"/>
    <property type="molecule type" value="Genomic_DNA"/>
</dbReference>
<protein>
    <recommendedName>
        <fullName evidence="4">L-aspartate oxidase</fullName>
        <ecNumber evidence="4">1.4.3.16</ecNumber>
    </recommendedName>
</protein>